<feature type="region of interest" description="Disordered" evidence="1">
    <location>
        <begin position="1"/>
        <end position="30"/>
    </location>
</feature>
<name>A0A2H3DWB6_ARMGA</name>
<dbReference type="EMBL" id="KZ293648">
    <property type="protein sequence ID" value="PBK98350.1"/>
    <property type="molecule type" value="Genomic_DNA"/>
</dbReference>
<protein>
    <submittedName>
        <fullName evidence="2">Uncharacterized protein</fullName>
    </submittedName>
</protein>
<proteinExistence type="predicted"/>
<accession>A0A2H3DWB6</accession>
<gene>
    <name evidence="2" type="ORF">ARMGADRAFT_1075206</name>
</gene>
<dbReference type="OrthoDB" id="10540704at2759"/>
<feature type="compositionally biased region" description="Basic and acidic residues" evidence="1">
    <location>
        <begin position="1"/>
        <end position="17"/>
    </location>
</feature>
<reference evidence="3" key="1">
    <citation type="journal article" date="2017" name="Nat. Ecol. Evol.">
        <title>Genome expansion and lineage-specific genetic innovations in the forest pathogenic fungi Armillaria.</title>
        <authorList>
            <person name="Sipos G."/>
            <person name="Prasanna A.N."/>
            <person name="Walter M.C."/>
            <person name="O'Connor E."/>
            <person name="Balint B."/>
            <person name="Krizsan K."/>
            <person name="Kiss B."/>
            <person name="Hess J."/>
            <person name="Varga T."/>
            <person name="Slot J."/>
            <person name="Riley R."/>
            <person name="Boka B."/>
            <person name="Rigling D."/>
            <person name="Barry K."/>
            <person name="Lee J."/>
            <person name="Mihaltcheva S."/>
            <person name="LaButti K."/>
            <person name="Lipzen A."/>
            <person name="Waldron R."/>
            <person name="Moloney N.M."/>
            <person name="Sperisen C."/>
            <person name="Kredics L."/>
            <person name="Vagvoelgyi C."/>
            <person name="Patrignani A."/>
            <person name="Fitzpatrick D."/>
            <person name="Nagy I."/>
            <person name="Doyle S."/>
            <person name="Anderson J.B."/>
            <person name="Grigoriev I.V."/>
            <person name="Gueldener U."/>
            <person name="Muensterkoetter M."/>
            <person name="Nagy L.G."/>
        </authorList>
    </citation>
    <scope>NUCLEOTIDE SEQUENCE [LARGE SCALE GENOMIC DNA]</scope>
    <source>
        <strain evidence="3">Ar21-2</strain>
    </source>
</reference>
<evidence type="ECO:0000256" key="1">
    <source>
        <dbReference type="SAM" id="MobiDB-lite"/>
    </source>
</evidence>
<organism evidence="2 3">
    <name type="scientific">Armillaria gallica</name>
    <name type="common">Bulbous honey fungus</name>
    <name type="synonym">Armillaria bulbosa</name>
    <dbReference type="NCBI Taxonomy" id="47427"/>
    <lineage>
        <taxon>Eukaryota</taxon>
        <taxon>Fungi</taxon>
        <taxon>Dikarya</taxon>
        <taxon>Basidiomycota</taxon>
        <taxon>Agaricomycotina</taxon>
        <taxon>Agaricomycetes</taxon>
        <taxon>Agaricomycetidae</taxon>
        <taxon>Agaricales</taxon>
        <taxon>Marasmiineae</taxon>
        <taxon>Physalacriaceae</taxon>
        <taxon>Armillaria</taxon>
    </lineage>
</organism>
<dbReference type="AlphaFoldDB" id="A0A2H3DWB6"/>
<evidence type="ECO:0000313" key="2">
    <source>
        <dbReference type="EMBL" id="PBK98350.1"/>
    </source>
</evidence>
<keyword evidence="3" id="KW-1185">Reference proteome</keyword>
<dbReference type="InParanoid" id="A0A2H3DWB6"/>
<dbReference type="Proteomes" id="UP000217790">
    <property type="component" value="Unassembled WGS sequence"/>
</dbReference>
<sequence>MVGDEKESRDRSSDRSLHPTTSMRVHAKPRSAPRLDAFNFLAQSFTDFALPMVTAHRSQRQPERDSGVERVDHAIGVLDFTPPKPSKTKISPSNTTTFAVVLTMPPRSNRERAMSNEMSTSYSPVTPSVQQVSQALTNTIPVSLYPLCVFSQEDSEPFPAQSHRSL</sequence>
<evidence type="ECO:0000313" key="3">
    <source>
        <dbReference type="Proteomes" id="UP000217790"/>
    </source>
</evidence>